<dbReference type="Proteomes" id="UP000256710">
    <property type="component" value="Unassembled WGS sequence"/>
</dbReference>
<protein>
    <submittedName>
        <fullName evidence="3">Uncharacterized protein</fullName>
    </submittedName>
</protein>
<dbReference type="EMBL" id="OFTC01000010">
    <property type="protein sequence ID" value="SOZ35435.1"/>
    <property type="molecule type" value="Genomic_DNA"/>
</dbReference>
<evidence type="ECO:0000313" key="3">
    <source>
        <dbReference type="EMBL" id="SPD47380.1"/>
    </source>
</evidence>
<evidence type="ECO:0000313" key="5">
    <source>
        <dbReference type="Proteomes" id="UP000256710"/>
    </source>
</evidence>
<dbReference type="EMBL" id="LT984806">
    <property type="protein sequence ID" value="SPD47380.1"/>
    <property type="molecule type" value="Genomic_DNA"/>
</dbReference>
<keyword evidence="5" id="KW-1185">Reference proteome</keyword>
<gene>
    <name evidence="2" type="ORF">CBM2605_A180046</name>
    <name evidence="3" type="ORF">CBM2607_12320</name>
</gene>
<accession>A0A375HAY2</accession>
<dbReference type="AlphaFoldDB" id="A0A375HAY2"/>
<sequence>MQSIAILIVIVPGTDSAAAHATPGVNPERPTKKRQRSCRFFVSDRLLSDPQACASETQRHA</sequence>
<evidence type="ECO:0000313" key="2">
    <source>
        <dbReference type="EMBL" id="SOZ35435.1"/>
    </source>
</evidence>
<proteinExistence type="predicted"/>
<evidence type="ECO:0000313" key="4">
    <source>
        <dbReference type="Proteomes" id="UP000255168"/>
    </source>
</evidence>
<dbReference type="Proteomes" id="UP000255168">
    <property type="component" value="Chromosome I"/>
</dbReference>
<evidence type="ECO:0000256" key="1">
    <source>
        <dbReference type="SAM" id="MobiDB-lite"/>
    </source>
</evidence>
<name>A0A375HAY2_9BURK</name>
<reference evidence="4 5" key="1">
    <citation type="submission" date="2018-01" db="EMBL/GenBank/DDBJ databases">
        <authorList>
            <person name="Clerissi C."/>
        </authorList>
    </citation>
    <scope>NUCLEOTIDE SEQUENCE [LARGE SCALE GENOMIC DNA]</scope>
    <source>
        <strain evidence="2">Cupriavidus taiwanensis STM 6082</strain>
        <strain evidence="3">Cupriavidus taiwanensis STM 6160</strain>
    </source>
</reference>
<organism evidence="3 4">
    <name type="scientific">Cupriavidus neocaledonicus</name>
    <dbReference type="NCBI Taxonomy" id="1040979"/>
    <lineage>
        <taxon>Bacteria</taxon>
        <taxon>Pseudomonadati</taxon>
        <taxon>Pseudomonadota</taxon>
        <taxon>Betaproteobacteria</taxon>
        <taxon>Burkholderiales</taxon>
        <taxon>Burkholderiaceae</taxon>
        <taxon>Cupriavidus</taxon>
    </lineage>
</organism>
<feature type="region of interest" description="Disordered" evidence="1">
    <location>
        <begin position="17"/>
        <end position="36"/>
    </location>
</feature>